<dbReference type="InterPro" id="IPR052036">
    <property type="entry name" value="Hydrolase/PRTase-associated"/>
</dbReference>
<dbReference type="SUPFAM" id="SSF159501">
    <property type="entry name" value="EreA/ChaN-like"/>
    <property type="match status" value="1"/>
</dbReference>
<dbReference type="EMBL" id="JBHUOX010000001">
    <property type="protein sequence ID" value="MFD2998741.1"/>
    <property type="molecule type" value="Genomic_DNA"/>
</dbReference>
<accession>A0ABW6BMF0</accession>
<keyword evidence="3" id="KW-1185">Reference proteome</keyword>
<feature type="chain" id="PRO_5046716067" evidence="1">
    <location>
        <begin position="25"/>
        <end position="443"/>
    </location>
</feature>
<evidence type="ECO:0000256" key="1">
    <source>
        <dbReference type="SAM" id="SignalP"/>
    </source>
</evidence>
<reference evidence="3" key="1">
    <citation type="journal article" date="2019" name="Int. J. Syst. Evol. Microbiol.">
        <title>The Global Catalogue of Microorganisms (GCM) 10K type strain sequencing project: providing services to taxonomists for standard genome sequencing and annotation.</title>
        <authorList>
            <consortium name="The Broad Institute Genomics Platform"/>
            <consortium name="The Broad Institute Genome Sequencing Center for Infectious Disease"/>
            <person name="Wu L."/>
            <person name="Ma J."/>
        </authorList>
    </citation>
    <scope>NUCLEOTIDE SEQUENCE [LARGE SCALE GENOMIC DNA]</scope>
    <source>
        <strain evidence="3">KCTC 23984</strain>
    </source>
</reference>
<dbReference type="Gene3D" id="3.40.1660.10">
    <property type="entry name" value="EreA-like (biosynthetic domain)"/>
    <property type="match status" value="2"/>
</dbReference>
<dbReference type="PANTHER" id="PTHR31299:SF0">
    <property type="entry name" value="ESTERASE, PUTATIVE (AFU_ORTHOLOGUE AFUA_1G05850)-RELATED"/>
    <property type="match status" value="1"/>
</dbReference>
<gene>
    <name evidence="2" type="ORF">ACFS7Z_00070</name>
</gene>
<protein>
    <submittedName>
        <fullName evidence="2">Erythromycin esterase family protein</fullName>
        <ecNumber evidence="2">3.1.1.-</ecNumber>
    </submittedName>
</protein>
<dbReference type="Pfam" id="PF05139">
    <property type="entry name" value="Erythro_esteras"/>
    <property type="match status" value="1"/>
</dbReference>
<dbReference type="GO" id="GO:0016787">
    <property type="term" value="F:hydrolase activity"/>
    <property type="evidence" value="ECO:0007669"/>
    <property type="project" value="UniProtKB-KW"/>
</dbReference>
<sequence length="443" mass="49468">MGIKFSTYCLSSILILGTTASVLAQETDERVAWLRQNAIPISLTSFPDSQALAYFDKALAGKQVVVLGEQNHGDGTTFQLYSNLVKLLHSRYGFDAIVFESGFYDCHKAWQSIMQKEDAQTAINNSVFKLWAHSEQVQPMIGYIAAQANTPNPLEVGGFDCQFTGYYGKKVFLTEVDSIVQVLSPGYFTSKEYRSFRKTANSITDYSLPPVLPSTEERLLFDQGINQVLALLEASPSKERAFWLQAMKNLQVQSGVVWSLQKVSTGKMTGRELNNMRDVQMAKNVVWLLEGPYKGRKIILWANSAHTMKNTESLVPQSGRDVFKGATTMGDHLFDIYRERLYVIGTLSYQGQTGLAHHPQITEVAPAPAGSLNHLFHLANQEAAFLDLNTQESQNSWISQDIIARPDASILFQADWTKVLDGVFFVHDMKPSRKAKSNQSNGK</sequence>
<name>A0ABW6BMF0_9BACT</name>
<evidence type="ECO:0000313" key="3">
    <source>
        <dbReference type="Proteomes" id="UP001597641"/>
    </source>
</evidence>
<feature type="signal peptide" evidence="1">
    <location>
        <begin position="1"/>
        <end position="24"/>
    </location>
</feature>
<organism evidence="2 3">
    <name type="scientific">Pontibacter toksunensis</name>
    <dbReference type="NCBI Taxonomy" id="1332631"/>
    <lineage>
        <taxon>Bacteria</taxon>
        <taxon>Pseudomonadati</taxon>
        <taxon>Bacteroidota</taxon>
        <taxon>Cytophagia</taxon>
        <taxon>Cytophagales</taxon>
        <taxon>Hymenobacteraceae</taxon>
        <taxon>Pontibacter</taxon>
    </lineage>
</organism>
<dbReference type="CDD" id="cd14728">
    <property type="entry name" value="Ere-like"/>
    <property type="match status" value="1"/>
</dbReference>
<dbReference type="EC" id="3.1.1.-" evidence="2"/>
<keyword evidence="1" id="KW-0732">Signal</keyword>
<dbReference type="Proteomes" id="UP001597641">
    <property type="component" value="Unassembled WGS sequence"/>
</dbReference>
<dbReference type="RefSeq" id="WP_377478987.1">
    <property type="nucleotide sequence ID" value="NZ_JBHUOX010000001.1"/>
</dbReference>
<proteinExistence type="predicted"/>
<dbReference type="InterPro" id="IPR007815">
    <property type="entry name" value="Emycin_Estase"/>
</dbReference>
<keyword evidence="2" id="KW-0378">Hydrolase</keyword>
<comment type="caution">
    <text evidence="2">The sequence shown here is derived from an EMBL/GenBank/DDBJ whole genome shotgun (WGS) entry which is preliminary data.</text>
</comment>
<dbReference type="PANTHER" id="PTHR31299">
    <property type="entry name" value="ESTERASE, PUTATIVE (AFU_ORTHOLOGUE AFUA_1G05850)-RELATED"/>
    <property type="match status" value="1"/>
</dbReference>
<evidence type="ECO:0000313" key="2">
    <source>
        <dbReference type="EMBL" id="MFD2998741.1"/>
    </source>
</evidence>